<sequence>MKILISGASIAGPVLGYWLTRSGFDVTVVERAPHLRKTGGHAIDLFGPAMDIAEQMGVLDQVMAHATGTHRITFRRVGGGRPTHIDYGRLSSAISARHVEIMRDDLSQIFYDAGRADIEYVFGDHLTAIDPNGRVTFAGGASRTFDMVLGADGLHSGVRQLVFGPDSGHTEFLGAHLCVVSLPKSFVAAGEMTGYVDVDRTAMIYTADHLDDARAVFLFRPTSGFVYDHRDTAGQQRQLTERFTGLSAEVDGWLDQVAGAPAFYFDAITQLQLTSWSRGRVTLVGDAGYCPGPAVGGSTSLAVIGARVLAGELAAAKGDHTVAFPAYEGIMRAPVLGARELAKSVARSILPSSPLGAWAFIAGMRLVTTLPRPMTDALVRLNRKGIRLYDSIEIPAYSATTPGTLTLSDGVRGNSSTTRTDTGT</sequence>
<dbReference type="SUPFAM" id="SSF51905">
    <property type="entry name" value="FAD/NAD(P)-binding domain"/>
    <property type="match status" value="1"/>
</dbReference>
<dbReference type="InterPro" id="IPR002938">
    <property type="entry name" value="FAD-bd"/>
</dbReference>
<dbReference type="PANTHER" id="PTHR46865:SF2">
    <property type="entry name" value="MONOOXYGENASE"/>
    <property type="match status" value="1"/>
</dbReference>
<dbReference type="InterPro" id="IPR051704">
    <property type="entry name" value="FAD_aromatic-hydroxylase"/>
</dbReference>
<reference evidence="3 4" key="1">
    <citation type="submission" date="2017-02" db="EMBL/GenBank/DDBJ databases">
        <title>The new phylogeny of genus Mycobacterium.</title>
        <authorList>
            <person name="Tortoli E."/>
            <person name="Trovato A."/>
            <person name="Cirillo D.M."/>
        </authorList>
    </citation>
    <scope>NUCLEOTIDE SEQUENCE [LARGE SCALE GENOMIC DNA]</scope>
    <source>
        <strain evidence="3 4">DSM 45578</strain>
    </source>
</reference>
<dbReference type="GO" id="GO:0071949">
    <property type="term" value="F:FAD binding"/>
    <property type="evidence" value="ECO:0007669"/>
    <property type="project" value="InterPro"/>
</dbReference>
<proteinExistence type="predicted"/>
<evidence type="ECO:0000313" key="4">
    <source>
        <dbReference type="Proteomes" id="UP000192366"/>
    </source>
</evidence>
<dbReference type="RefSeq" id="WP_083059312.1">
    <property type="nucleotide sequence ID" value="NZ_JACKVM010000005.1"/>
</dbReference>
<comment type="caution">
    <text evidence="3">The sequence shown here is derived from an EMBL/GenBank/DDBJ whole genome shotgun (WGS) entry which is preliminary data.</text>
</comment>
<dbReference type="Pfam" id="PF01494">
    <property type="entry name" value="FAD_binding_3"/>
    <property type="match status" value="1"/>
</dbReference>
<organism evidence="3 4">
    <name type="scientific">Mycolicibacterium bacteremicum</name>
    <name type="common">Mycobacterium bacteremicum</name>
    <dbReference type="NCBI Taxonomy" id="564198"/>
    <lineage>
        <taxon>Bacteria</taxon>
        <taxon>Bacillati</taxon>
        <taxon>Actinomycetota</taxon>
        <taxon>Actinomycetes</taxon>
        <taxon>Mycobacteriales</taxon>
        <taxon>Mycobacteriaceae</taxon>
        <taxon>Mycolicibacterium</taxon>
    </lineage>
</organism>
<feature type="domain" description="FAD-binding" evidence="2">
    <location>
        <begin position="2"/>
        <end position="316"/>
    </location>
</feature>
<dbReference type="Proteomes" id="UP000192366">
    <property type="component" value="Unassembled WGS sequence"/>
</dbReference>
<dbReference type="AlphaFoldDB" id="A0A1W9YWK8"/>
<dbReference type="EMBL" id="MVHJ01000011">
    <property type="protein sequence ID" value="ORA04140.1"/>
    <property type="molecule type" value="Genomic_DNA"/>
</dbReference>
<dbReference type="STRING" id="564198.BST17_14725"/>
<keyword evidence="4" id="KW-1185">Reference proteome</keyword>
<dbReference type="Gene3D" id="3.50.50.60">
    <property type="entry name" value="FAD/NAD(P)-binding domain"/>
    <property type="match status" value="1"/>
</dbReference>
<evidence type="ECO:0000256" key="1">
    <source>
        <dbReference type="SAM" id="MobiDB-lite"/>
    </source>
</evidence>
<accession>A0A1W9YWK8</accession>
<evidence type="ECO:0000259" key="2">
    <source>
        <dbReference type="Pfam" id="PF01494"/>
    </source>
</evidence>
<dbReference type="OrthoDB" id="3356051at2"/>
<dbReference type="PRINTS" id="PR00420">
    <property type="entry name" value="RNGMNOXGNASE"/>
</dbReference>
<gene>
    <name evidence="3" type="ORF">BST17_14725</name>
</gene>
<dbReference type="Gene3D" id="3.30.9.10">
    <property type="entry name" value="D-Amino Acid Oxidase, subunit A, domain 2"/>
    <property type="match status" value="1"/>
</dbReference>
<dbReference type="InterPro" id="IPR036188">
    <property type="entry name" value="FAD/NAD-bd_sf"/>
</dbReference>
<protein>
    <submittedName>
        <fullName evidence="3">FAD-dependent oxidoreductase</fullName>
    </submittedName>
</protein>
<feature type="region of interest" description="Disordered" evidence="1">
    <location>
        <begin position="405"/>
        <end position="424"/>
    </location>
</feature>
<name>A0A1W9YWK8_MYCBA</name>
<dbReference type="PANTHER" id="PTHR46865">
    <property type="entry name" value="OXIDOREDUCTASE-RELATED"/>
    <property type="match status" value="1"/>
</dbReference>
<evidence type="ECO:0000313" key="3">
    <source>
        <dbReference type="EMBL" id="ORA04140.1"/>
    </source>
</evidence>